<keyword evidence="9" id="KW-1185">Reference proteome</keyword>
<evidence type="ECO:0000259" key="7">
    <source>
        <dbReference type="PROSITE" id="PS50119"/>
    </source>
</evidence>
<proteinExistence type="predicted"/>
<evidence type="ECO:0000256" key="5">
    <source>
        <dbReference type="SAM" id="Coils"/>
    </source>
</evidence>
<evidence type="ECO:0000259" key="6">
    <source>
        <dbReference type="PROSITE" id="PS50089"/>
    </source>
</evidence>
<dbReference type="PANTHER" id="PTHR25462:SF296">
    <property type="entry name" value="MEIOTIC P26, ISOFORM F"/>
    <property type="match status" value="1"/>
</dbReference>
<dbReference type="InterPro" id="IPR011042">
    <property type="entry name" value="6-blade_b-propeller_TolB-like"/>
</dbReference>
<evidence type="ECO:0000256" key="2">
    <source>
        <dbReference type="ARBA" id="ARBA00022771"/>
    </source>
</evidence>
<reference evidence="8 9" key="1">
    <citation type="submission" date="2024-11" db="EMBL/GenBank/DDBJ databases">
        <title>Chromosome-level genome assembly of the freshwater bivalve Anodonta woodiana.</title>
        <authorList>
            <person name="Chen X."/>
        </authorList>
    </citation>
    <scope>NUCLEOTIDE SEQUENCE [LARGE SCALE GENOMIC DNA]</scope>
    <source>
        <strain evidence="8">MN2024</strain>
        <tissue evidence="8">Gills</tissue>
    </source>
</reference>
<evidence type="ECO:0000256" key="4">
    <source>
        <dbReference type="PROSITE-ProRule" id="PRU00024"/>
    </source>
</evidence>
<dbReference type="Pfam" id="PF00097">
    <property type="entry name" value="zf-C3HC4"/>
    <property type="match status" value="1"/>
</dbReference>
<keyword evidence="2 4" id="KW-0863">Zinc-finger</keyword>
<dbReference type="InterPro" id="IPR013083">
    <property type="entry name" value="Znf_RING/FYVE/PHD"/>
</dbReference>
<evidence type="ECO:0000256" key="3">
    <source>
        <dbReference type="ARBA" id="ARBA00022833"/>
    </source>
</evidence>
<dbReference type="PROSITE" id="PS00518">
    <property type="entry name" value="ZF_RING_1"/>
    <property type="match status" value="1"/>
</dbReference>
<keyword evidence="1" id="KW-0479">Metal-binding</keyword>
<feature type="coiled-coil region" evidence="5">
    <location>
        <begin position="354"/>
        <end position="388"/>
    </location>
</feature>
<protein>
    <submittedName>
        <fullName evidence="8">Uncharacterized protein</fullName>
    </submittedName>
</protein>
<dbReference type="InterPro" id="IPR017907">
    <property type="entry name" value="Znf_RING_CS"/>
</dbReference>
<dbReference type="InterPro" id="IPR001841">
    <property type="entry name" value="Znf_RING"/>
</dbReference>
<dbReference type="InterPro" id="IPR018957">
    <property type="entry name" value="Znf_C3HC4_RING-type"/>
</dbReference>
<keyword evidence="5" id="KW-0175">Coiled coil</keyword>
<dbReference type="Gene3D" id="3.30.40.10">
    <property type="entry name" value="Zinc/RING finger domain, C3HC4 (zinc finger)"/>
    <property type="match status" value="1"/>
</dbReference>
<feature type="domain" description="B box-type" evidence="7">
    <location>
        <begin position="99"/>
        <end position="142"/>
    </location>
</feature>
<evidence type="ECO:0000313" key="8">
    <source>
        <dbReference type="EMBL" id="KAL3868655.1"/>
    </source>
</evidence>
<accession>A0ABD3W478</accession>
<comment type="caution">
    <text evidence="8">The sequence shown here is derived from an EMBL/GenBank/DDBJ whole genome shotgun (WGS) entry which is preliminary data.</text>
</comment>
<feature type="domain" description="RING-type" evidence="6">
    <location>
        <begin position="14"/>
        <end position="63"/>
    </location>
</feature>
<dbReference type="AlphaFoldDB" id="A0ABD3W478"/>
<dbReference type="SUPFAM" id="SSF57850">
    <property type="entry name" value="RING/U-box"/>
    <property type="match status" value="1"/>
</dbReference>
<dbReference type="SMART" id="SM00184">
    <property type="entry name" value="RING"/>
    <property type="match status" value="1"/>
</dbReference>
<dbReference type="GO" id="GO:0008270">
    <property type="term" value="F:zinc ion binding"/>
    <property type="evidence" value="ECO:0007669"/>
    <property type="project" value="UniProtKB-KW"/>
</dbReference>
<dbReference type="Pfam" id="PF06739">
    <property type="entry name" value="SBBP"/>
    <property type="match status" value="1"/>
</dbReference>
<dbReference type="PROSITE" id="PS50119">
    <property type="entry name" value="ZF_BBOX"/>
    <property type="match status" value="1"/>
</dbReference>
<gene>
    <name evidence="8" type="ORF">ACJMK2_041434</name>
</gene>
<keyword evidence="3" id="KW-0862">Zinc</keyword>
<organism evidence="8 9">
    <name type="scientific">Sinanodonta woodiana</name>
    <name type="common">Chinese pond mussel</name>
    <name type="synonym">Anodonta woodiana</name>
    <dbReference type="NCBI Taxonomy" id="1069815"/>
    <lineage>
        <taxon>Eukaryota</taxon>
        <taxon>Metazoa</taxon>
        <taxon>Spiralia</taxon>
        <taxon>Lophotrochozoa</taxon>
        <taxon>Mollusca</taxon>
        <taxon>Bivalvia</taxon>
        <taxon>Autobranchia</taxon>
        <taxon>Heteroconchia</taxon>
        <taxon>Palaeoheterodonta</taxon>
        <taxon>Unionida</taxon>
        <taxon>Unionoidea</taxon>
        <taxon>Unionidae</taxon>
        <taxon>Unioninae</taxon>
        <taxon>Sinanodonta</taxon>
    </lineage>
</organism>
<evidence type="ECO:0000256" key="1">
    <source>
        <dbReference type="ARBA" id="ARBA00022723"/>
    </source>
</evidence>
<evidence type="ECO:0000313" key="9">
    <source>
        <dbReference type="Proteomes" id="UP001634394"/>
    </source>
</evidence>
<dbReference type="InterPro" id="IPR047153">
    <property type="entry name" value="TRIM45/56/19-like"/>
</dbReference>
<sequence>MATNITSTHNELMCPVCLGIYATPRILACLHTLCEKCVILLINNERAIPKSDNKETFNCPVCRYESDSPPTNMDLSRWVRRLPLNTVIQEKVRSHSVVSEKGICTICKKSSPVKFCRNCDNFLCVRCLEEHKLSADYDSSCLLEVRINAYDDLLDNQSDNDDIGQIGDESKTTADGKEFSFKKLNQRAQDEDLETCDASKEQQSTCLVNEASEVVADEGNSSQGSRRVFLPLENFSSEEERDKYLNRQKSPPSHFDREYHLNIYRLRRLRTDFEERLRNCDVEVRDFMTQKVRITDEIKDLRMRIVASLDKLEDELTQQLETLQNEIMFKVRLIEKECQHASESIKRSENVLRIAKKNAREKELSETLEKIDSKFKDYERVLHRVRNRSNKVMMSVRIDRKVEEIMADPSKFIKLEGLGLNYRKRQSFKFVEIKAAIPNDSNSCDITDLVTLPSGKIIAADFRNEKLKLFDENFSFVSHLTLLARPFGVTAVNNTTLAVTLPEAEKVHLVTLSANRLRSIRAIEIGEKCWGISACGTELFVAIEQKNQENPFAICILGLEGNHIKIIRPLKDSLGKDVFYCPWYLTTSRDGKRIYLSDEVNHSVTCINRDGTRLFRYRDDSLENPKGITTDLAGNIFVCGYGSGNVHHISAEGSRLSVDLLHGCAVNRPCGLFCAIDGQKLFLTEESKSSFKAFDLKVWM</sequence>
<dbReference type="PROSITE" id="PS50089">
    <property type="entry name" value="ZF_RING_2"/>
    <property type="match status" value="1"/>
</dbReference>
<dbReference type="SUPFAM" id="SSF101898">
    <property type="entry name" value="NHL repeat"/>
    <property type="match status" value="1"/>
</dbReference>
<dbReference type="Gene3D" id="2.120.10.30">
    <property type="entry name" value="TolB, C-terminal domain"/>
    <property type="match status" value="1"/>
</dbReference>
<dbReference type="PANTHER" id="PTHR25462">
    <property type="entry name" value="BONUS, ISOFORM C-RELATED"/>
    <property type="match status" value="1"/>
</dbReference>
<dbReference type="Proteomes" id="UP001634394">
    <property type="component" value="Unassembled WGS sequence"/>
</dbReference>
<dbReference type="InterPro" id="IPR010620">
    <property type="entry name" value="SBBP_repeat"/>
</dbReference>
<dbReference type="EMBL" id="JBJQND010000008">
    <property type="protein sequence ID" value="KAL3868655.1"/>
    <property type="molecule type" value="Genomic_DNA"/>
</dbReference>
<dbReference type="InterPro" id="IPR000315">
    <property type="entry name" value="Znf_B-box"/>
</dbReference>
<name>A0ABD3W478_SINWO</name>